<comment type="caution">
    <text evidence="2">The sequence shown here is derived from an EMBL/GenBank/DDBJ whole genome shotgun (WGS) entry which is preliminary data.</text>
</comment>
<dbReference type="Proteomes" id="UP001221757">
    <property type="component" value="Unassembled WGS sequence"/>
</dbReference>
<feature type="compositionally biased region" description="Acidic residues" evidence="1">
    <location>
        <begin position="97"/>
        <end position="120"/>
    </location>
</feature>
<gene>
    <name evidence="2" type="ORF">B0H17DRAFT_1135186</name>
</gene>
<reference evidence="2" key="1">
    <citation type="submission" date="2023-03" db="EMBL/GenBank/DDBJ databases">
        <title>Massive genome expansion in bonnet fungi (Mycena s.s.) driven by repeated elements and novel gene families across ecological guilds.</title>
        <authorList>
            <consortium name="Lawrence Berkeley National Laboratory"/>
            <person name="Harder C.B."/>
            <person name="Miyauchi S."/>
            <person name="Viragh M."/>
            <person name="Kuo A."/>
            <person name="Thoen E."/>
            <person name="Andreopoulos B."/>
            <person name="Lu D."/>
            <person name="Skrede I."/>
            <person name="Drula E."/>
            <person name="Henrissat B."/>
            <person name="Morin E."/>
            <person name="Kohler A."/>
            <person name="Barry K."/>
            <person name="LaButti K."/>
            <person name="Morin E."/>
            <person name="Salamov A."/>
            <person name="Lipzen A."/>
            <person name="Mereny Z."/>
            <person name="Hegedus B."/>
            <person name="Baldrian P."/>
            <person name="Stursova M."/>
            <person name="Weitz H."/>
            <person name="Taylor A."/>
            <person name="Grigoriev I.V."/>
            <person name="Nagy L.G."/>
            <person name="Martin F."/>
            <person name="Kauserud H."/>
        </authorList>
    </citation>
    <scope>NUCLEOTIDE SEQUENCE</scope>
    <source>
        <strain evidence="2">CBHHK067</strain>
    </source>
</reference>
<proteinExistence type="predicted"/>
<keyword evidence="3" id="KW-1185">Reference proteome</keyword>
<feature type="compositionally biased region" description="Low complexity" evidence="1">
    <location>
        <begin position="13"/>
        <end position="30"/>
    </location>
</feature>
<name>A0AAD7DDS0_MYCRO</name>
<accession>A0AAD7DDS0</accession>
<sequence>MVKRKHPDMIMESSTTLDSDDSTGSSNSGSSDEEVRYHYESVSRDVQGRAVYTSTEVSVAVPAPPKGPVPVLGPAHRGPDRDSTWIYDFMDNDWAFGEEEAHEAEGEAAEEVPESSDSDDSGLGKKKRKREPRAGATMSATRDVFAVTLSANARQRNCAARTAMAQSSLLRHASSGITSGIPYIGSKCVSFYS</sequence>
<evidence type="ECO:0000313" key="3">
    <source>
        <dbReference type="Proteomes" id="UP001221757"/>
    </source>
</evidence>
<evidence type="ECO:0000256" key="1">
    <source>
        <dbReference type="SAM" id="MobiDB-lite"/>
    </source>
</evidence>
<feature type="region of interest" description="Disordered" evidence="1">
    <location>
        <begin position="97"/>
        <end position="137"/>
    </location>
</feature>
<evidence type="ECO:0000313" key="2">
    <source>
        <dbReference type="EMBL" id="KAJ7689136.1"/>
    </source>
</evidence>
<protein>
    <submittedName>
        <fullName evidence="2">Uncharacterized protein</fullName>
    </submittedName>
</protein>
<organism evidence="2 3">
    <name type="scientific">Mycena rosella</name>
    <name type="common">Pink bonnet</name>
    <name type="synonym">Agaricus rosellus</name>
    <dbReference type="NCBI Taxonomy" id="1033263"/>
    <lineage>
        <taxon>Eukaryota</taxon>
        <taxon>Fungi</taxon>
        <taxon>Dikarya</taxon>
        <taxon>Basidiomycota</taxon>
        <taxon>Agaricomycotina</taxon>
        <taxon>Agaricomycetes</taxon>
        <taxon>Agaricomycetidae</taxon>
        <taxon>Agaricales</taxon>
        <taxon>Marasmiineae</taxon>
        <taxon>Mycenaceae</taxon>
        <taxon>Mycena</taxon>
    </lineage>
</organism>
<dbReference type="EMBL" id="JARKIE010000074">
    <property type="protein sequence ID" value="KAJ7689136.1"/>
    <property type="molecule type" value="Genomic_DNA"/>
</dbReference>
<dbReference type="AlphaFoldDB" id="A0AAD7DDS0"/>
<feature type="region of interest" description="Disordered" evidence="1">
    <location>
        <begin position="1"/>
        <end position="83"/>
    </location>
</feature>
<feature type="compositionally biased region" description="Basic and acidic residues" evidence="1">
    <location>
        <begin position="33"/>
        <end position="47"/>
    </location>
</feature>